<evidence type="ECO:0000259" key="7">
    <source>
        <dbReference type="PROSITE" id="PS50059"/>
    </source>
</evidence>
<dbReference type="OrthoDB" id="1902587at2759"/>
<evidence type="ECO:0000256" key="3">
    <source>
        <dbReference type="ARBA" id="ARBA00023110"/>
    </source>
</evidence>
<keyword evidence="9" id="KW-1185">Reference proteome</keyword>
<dbReference type="Gene3D" id="3.10.50.40">
    <property type="match status" value="1"/>
</dbReference>
<keyword evidence="6" id="KW-0732">Signal</keyword>
<name>A0A507ERE8_9FUNG</name>
<comment type="caution">
    <text evidence="8">The sequence shown here is derived from an EMBL/GenBank/DDBJ whole genome shotgun (WGS) entry which is preliminary data.</text>
</comment>
<dbReference type="InterPro" id="IPR044609">
    <property type="entry name" value="FKBP2/11"/>
</dbReference>
<comment type="catalytic activity">
    <reaction evidence="1 5">
        <text>[protein]-peptidylproline (omega=180) = [protein]-peptidylproline (omega=0)</text>
        <dbReference type="Rhea" id="RHEA:16237"/>
        <dbReference type="Rhea" id="RHEA-COMP:10747"/>
        <dbReference type="Rhea" id="RHEA-COMP:10748"/>
        <dbReference type="ChEBI" id="CHEBI:83833"/>
        <dbReference type="ChEBI" id="CHEBI:83834"/>
        <dbReference type="EC" id="5.2.1.8"/>
    </reaction>
</comment>
<dbReference type="PANTHER" id="PTHR45779:SF7">
    <property type="entry name" value="PEPTIDYLPROLYL ISOMERASE"/>
    <property type="match status" value="1"/>
</dbReference>
<keyword evidence="3 5" id="KW-0697">Rotamase</keyword>
<organism evidence="8 9">
    <name type="scientific">Chytriomyces confervae</name>
    <dbReference type="NCBI Taxonomy" id="246404"/>
    <lineage>
        <taxon>Eukaryota</taxon>
        <taxon>Fungi</taxon>
        <taxon>Fungi incertae sedis</taxon>
        <taxon>Chytridiomycota</taxon>
        <taxon>Chytridiomycota incertae sedis</taxon>
        <taxon>Chytridiomycetes</taxon>
        <taxon>Chytridiales</taxon>
        <taxon>Chytriomycetaceae</taxon>
        <taxon>Chytriomyces</taxon>
    </lineage>
</organism>
<dbReference type="Proteomes" id="UP000320333">
    <property type="component" value="Unassembled WGS sequence"/>
</dbReference>
<dbReference type="InterPro" id="IPR001179">
    <property type="entry name" value="PPIase_FKBP_dom"/>
</dbReference>
<dbReference type="EC" id="5.2.1.8" evidence="2 5"/>
<evidence type="ECO:0000256" key="2">
    <source>
        <dbReference type="ARBA" id="ARBA00013194"/>
    </source>
</evidence>
<feature type="chain" id="PRO_5021390339" description="peptidylprolyl isomerase" evidence="6">
    <location>
        <begin position="20"/>
        <end position="153"/>
    </location>
</feature>
<dbReference type="PANTHER" id="PTHR45779">
    <property type="entry name" value="PEPTIDYLPROLYL ISOMERASE"/>
    <property type="match status" value="1"/>
</dbReference>
<dbReference type="FunFam" id="3.10.50.40:FF:000006">
    <property type="entry name" value="Peptidyl-prolyl cis-trans isomerase"/>
    <property type="match status" value="1"/>
</dbReference>
<dbReference type="EMBL" id="QEAP01000441">
    <property type="protein sequence ID" value="TPX66421.1"/>
    <property type="molecule type" value="Genomic_DNA"/>
</dbReference>
<evidence type="ECO:0000256" key="1">
    <source>
        <dbReference type="ARBA" id="ARBA00000971"/>
    </source>
</evidence>
<dbReference type="STRING" id="246404.A0A507ERE8"/>
<proteinExistence type="predicted"/>
<dbReference type="AlphaFoldDB" id="A0A507ERE8"/>
<dbReference type="PROSITE" id="PS50059">
    <property type="entry name" value="FKBP_PPIASE"/>
    <property type="match status" value="1"/>
</dbReference>
<keyword evidence="4 5" id="KW-0413">Isomerase</keyword>
<evidence type="ECO:0000256" key="5">
    <source>
        <dbReference type="PROSITE-ProRule" id="PRU00277"/>
    </source>
</evidence>
<evidence type="ECO:0000313" key="9">
    <source>
        <dbReference type="Proteomes" id="UP000320333"/>
    </source>
</evidence>
<evidence type="ECO:0000256" key="6">
    <source>
        <dbReference type="SAM" id="SignalP"/>
    </source>
</evidence>
<accession>A0A507ERE8</accession>
<dbReference type="SUPFAM" id="SSF54534">
    <property type="entry name" value="FKBP-like"/>
    <property type="match status" value="1"/>
</dbReference>
<evidence type="ECO:0000313" key="8">
    <source>
        <dbReference type="EMBL" id="TPX66421.1"/>
    </source>
</evidence>
<protein>
    <recommendedName>
        <fullName evidence="2 5">peptidylprolyl isomerase</fullName>
        <ecNumber evidence="2 5">5.2.1.8</ecNumber>
    </recommendedName>
</protein>
<gene>
    <name evidence="8" type="ORF">CcCBS67573_g07826</name>
</gene>
<dbReference type="GO" id="GO:0003755">
    <property type="term" value="F:peptidyl-prolyl cis-trans isomerase activity"/>
    <property type="evidence" value="ECO:0007669"/>
    <property type="project" value="UniProtKB-KW"/>
</dbReference>
<feature type="domain" description="PPIase FKBP-type" evidence="7">
    <location>
        <begin position="52"/>
        <end position="141"/>
    </location>
</feature>
<evidence type="ECO:0000256" key="4">
    <source>
        <dbReference type="ARBA" id="ARBA00023235"/>
    </source>
</evidence>
<feature type="signal peptide" evidence="6">
    <location>
        <begin position="1"/>
        <end position="19"/>
    </location>
</feature>
<dbReference type="InterPro" id="IPR046357">
    <property type="entry name" value="PPIase_dom_sf"/>
</dbReference>
<dbReference type="GO" id="GO:0005783">
    <property type="term" value="C:endoplasmic reticulum"/>
    <property type="evidence" value="ECO:0007669"/>
    <property type="project" value="TreeGrafter"/>
</dbReference>
<sequence>MKLQWVSTVLFGLFAVAHASESSEDKQAPTELVVDVTHAIPASECTRKSKSGDNLSMHYTGTLFSNGRKFDSSRDRNSPFNFVIGTGRVIQGWDKGLLGMCVGEKRVLTIPPALGYGDRGAGGVIPGGATLVFDVELLAILNKEAPSADKEEL</sequence>
<reference evidence="8 9" key="1">
    <citation type="journal article" date="2019" name="Sci. Rep.">
        <title>Comparative genomics of chytrid fungi reveal insights into the obligate biotrophic and pathogenic lifestyle of Synchytrium endobioticum.</title>
        <authorList>
            <person name="van de Vossenberg B.T.L.H."/>
            <person name="Warris S."/>
            <person name="Nguyen H.D.T."/>
            <person name="van Gent-Pelzer M.P.E."/>
            <person name="Joly D.L."/>
            <person name="van de Geest H.C."/>
            <person name="Bonants P.J.M."/>
            <person name="Smith D.S."/>
            <person name="Levesque C.A."/>
            <person name="van der Lee T.A.J."/>
        </authorList>
    </citation>
    <scope>NUCLEOTIDE SEQUENCE [LARGE SCALE GENOMIC DNA]</scope>
    <source>
        <strain evidence="8 9">CBS 675.73</strain>
    </source>
</reference>
<dbReference type="Pfam" id="PF00254">
    <property type="entry name" value="FKBP_C"/>
    <property type="match status" value="1"/>
</dbReference>